<evidence type="ECO:0000259" key="2">
    <source>
        <dbReference type="Pfam" id="PF17048"/>
    </source>
</evidence>
<evidence type="ECO:0000256" key="1">
    <source>
        <dbReference type="SAM" id="MobiDB-lite"/>
    </source>
</evidence>
<keyword evidence="4" id="KW-1185">Reference proteome</keyword>
<name>A0A5E4R798_9NEOP</name>
<dbReference type="AlphaFoldDB" id="A0A5E4R798"/>
<evidence type="ECO:0000313" key="3">
    <source>
        <dbReference type="EMBL" id="VVD05079.1"/>
    </source>
</evidence>
<evidence type="ECO:0000313" key="4">
    <source>
        <dbReference type="Proteomes" id="UP000324832"/>
    </source>
</evidence>
<dbReference type="EMBL" id="FZQP02006927">
    <property type="protein sequence ID" value="VVD05079.1"/>
    <property type="molecule type" value="Genomic_DNA"/>
</dbReference>
<proteinExistence type="predicted"/>
<dbReference type="Gene3D" id="2.60.40.2300">
    <property type="entry name" value="Neutral/alkaline non-lysosomal ceramidase, C-terminal domain"/>
    <property type="match status" value="1"/>
</dbReference>
<feature type="region of interest" description="Disordered" evidence="1">
    <location>
        <begin position="1"/>
        <end position="27"/>
    </location>
</feature>
<sequence>MDSAPLGQRFGDVIQQPPAVGANPRNDLRQETSHVVVERWEMGNWTVVPVDA</sequence>
<feature type="domain" description="Neutral/alkaline non-lysosomal ceramidase C-terminal" evidence="2">
    <location>
        <begin position="1"/>
        <end position="51"/>
    </location>
</feature>
<dbReference type="InterPro" id="IPR038445">
    <property type="entry name" value="NCDase_C_sf"/>
</dbReference>
<reference evidence="3 4" key="1">
    <citation type="submission" date="2017-07" db="EMBL/GenBank/DDBJ databases">
        <authorList>
            <person name="Talla V."/>
            <person name="Backstrom N."/>
        </authorList>
    </citation>
    <scope>NUCLEOTIDE SEQUENCE [LARGE SCALE GENOMIC DNA]</scope>
</reference>
<organism evidence="3 4">
    <name type="scientific">Leptidea sinapis</name>
    <dbReference type="NCBI Taxonomy" id="189913"/>
    <lineage>
        <taxon>Eukaryota</taxon>
        <taxon>Metazoa</taxon>
        <taxon>Ecdysozoa</taxon>
        <taxon>Arthropoda</taxon>
        <taxon>Hexapoda</taxon>
        <taxon>Insecta</taxon>
        <taxon>Pterygota</taxon>
        <taxon>Neoptera</taxon>
        <taxon>Endopterygota</taxon>
        <taxon>Lepidoptera</taxon>
        <taxon>Glossata</taxon>
        <taxon>Ditrysia</taxon>
        <taxon>Papilionoidea</taxon>
        <taxon>Pieridae</taxon>
        <taxon>Dismorphiinae</taxon>
        <taxon>Leptidea</taxon>
    </lineage>
</organism>
<dbReference type="Proteomes" id="UP000324832">
    <property type="component" value="Unassembled WGS sequence"/>
</dbReference>
<protein>
    <recommendedName>
        <fullName evidence="2">Neutral/alkaline non-lysosomal ceramidase C-terminal domain-containing protein</fullName>
    </recommendedName>
</protein>
<dbReference type="Pfam" id="PF17048">
    <property type="entry name" value="Ceramidse_alk_C"/>
    <property type="match status" value="1"/>
</dbReference>
<gene>
    <name evidence="3" type="ORF">LSINAPIS_LOCUS14693</name>
</gene>
<dbReference type="InterPro" id="IPR031331">
    <property type="entry name" value="NEUT/ALK_ceramidase_C"/>
</dbReference>
<accession>A0A5E4R798</accession>